<evidence type="ECO:0000259" key="2">
    <source>
        <dbReference type="Pfam" id="PF07734"/>
    </source>
</evidence>
<dbReference type="InterPro" id="IPR006527">
    <property type="entry name" value="F-box-assoc_dom_typ1"/>
</dbReference>
<dbReference type="Gramene" id="Pp3c19_15800V3.2">
    <property type="protein sequence ID" value="Pp3c19_15800V3.2"/>
    <property type="gene ID" value="Pp3c19_15800"/>
</dbReference>
<dbReference type="EnsemblPlants" id="Pp3c19_15800V3.2">
    <property type="protein sequence ID" value="Pp3c19_15800V3.2"/>
    <property type="gene ID" value="Pp3c19_15800"/>
</dbReference>
<dbReference type="eggNOG" id="ENOG502QVG2">
    <property type="taxonomic scope" value="Eukaryota"/>
</dbReference>
<dbReference type="KEGG" id="ppp:112296096"/>
<dbReference type="SUPFAM" id="SSF117281">
    <property type="entry name" value="Kelch motif"/>
    <property type="match status" value="1"/>
</dbReference>
<dbReference type="Gramene" id="Pp3c19_15800V3.7">
    <property type="protein sequence ID" value="Pp3c19_15800V3.7"/>
    <property type="gene ID" value="Pp3c19_15800"/>
</dbReference>
<dbReference type="InterPro" id="IPR036047">
    <property type="entry name" value="F-box-like_dom_sf"/>
</dbReference>
<dbReference type="RefSeq" id="XP_024404026.1">
    <property type="nucleotide sequence ID" value="XM_024548258.2"/>
</dbReference>
<name>A9RPC5_PHYPA</name>
<protein>
    <recommendedName>
        <fullName evidence="2">F-box associated beta-propeller type 1 domain-containing protein</fullName>
    </recommendedName>
</protein>
<dbReference type="EnsemblPlants" id="Pp3c19_15800V3.7">
    <property type="protein sequence ID" value="Pp3c19_15800V3.7"/>
    <property type="gene ID" value="Pp3c19_15800"/>
</dbReference>
<keyword evidence="5" id="KW-1185">Reference proteome</keyword>
<dbReference type="EnsemblPlants" id="Pp3c19_15800V3.5">
    <property type="protein sequence ID" value="Pp3c19_15800V3.5"/>
    <property type="gene ID" value="Pp3c19_15800"/>
</dbReference>
<dbReference type="Pfam" id="PF07734">
    <property type="entry name" value="FBA_1"/>
    <property type="match status" value="1"/>
</dbReference>
<dbReference type="HOGENOM" id="CLU_038778_2_1_1"/>
<dbReference type="SUPFAM" id="SSF81383">
    <property type="entry name" value="F-box domain"/>
    <property type="match status" value="1"/>
</dbReference>
<dbReference type="STRING" id="3218.A9RPC5"/>
<feature type="domain" description="F-box associated beta-propeller type 1" evidence="2">
    <location>
        <begin position="130"/>
        <end position="356"/>
    </location>
</feature>
<dbReference type="PANTHER" id="PTHR31672:SF2">
    <property type="entry name" value="F-BOX DOMAIN-CONTAINING PROTEIN"/>
    <property type="match status" value="1"/>
</dbReference>
<dbReference type="GeneID" id="112296096"/>
<proteinExistence type="predicted"/>
<accession>A9RPC5</accession>
<dbReference type="OrthoDB" id="7956040at2759"/>
<dbReference type="OMA" id="CRHWNAC"/>
<dbReference type="EnsemblPlants" id="Pp3c19_15800V3.6">
    <property type="protein sequence ID" value="Pp3c19_15800V3.6"/>
    <property type="gene ID" value="Pp3c19_15800"/>
</dbReference>
<dbReference type="Gene3D" id="2.120.10.80">
    <property type="entry name" value="Kelch-type beta propeller"/>
    <property type="match status" value="1"/>
</dbReference>
<dbReference type="Gramene" id="Pp3c19_15800V3.1">
    <property type="protein sequence ID" value="Pp3c19_15800V3.1"/>
    <property type="gene ID" value="Pp3c19_15800"/>
</dbReference>
<dbReference type="InterPro" id="IPR015915">
    <property type="entry name" value="Kelch-typ_b-propeller"/>
</dbReference>
<evidence type="ECO:0000256" key="1">
    <source>
        <dbReference type="SAM" id="MobiDB-lite"/>
    </source>
</evidence>
<feature type="region of interest" description="Disordered" evidence="1">
    <location>
        <begin position="1"/>
        <end position="29"/>
    </location>
</feature>
<dbReference type="Proteomes" id="UP000006727">
    <property type="component" value="Chromosome 19"/>
</dbReference>
<dbReference type="Gramene" id="Pp3c19_15800V3.5">
    <property type="protein sequence ID" value="Pp3c19_15800V3.5"/>
    <property type="gene ID" value="Pp3c19_15800"/>
</dbReference>
<dbReference type="EnsemblPlants" id="Pp3c19_15800V3.3">
    <property type="protein sequence ID" value="Pp3c19_15800V3.3"/>
    <property type="gene ID" value="Pp3c19_15800"/>
</dbReference>
<dbReference type="AlphaFoldDB" id="A9RPC5"/>
<evidence type="ECO:0000313" key="3">
    <source>
        <dbReference type="EMBL" id="PNR34364.1"/>
    </source>
</evidence>
<gene>
    <name evidence="4" type="primary">LOC112296096</name>
    <name evidence="3" type="ORF">PHYPA_024181</name>
</gene>
<dbReference type="InterPro" id="IPR050796">
    <property type="entry name" value="SCF_F-box_component"/>
</dbReference>
<dbReference type="NCBIfam" id="TIGR01640">
    <property type="entry name" value="F_box_assoc_1"/>
    <property type="match status" value="1"/>
</dbReference>
<reference evidence="3 5" key="2">
    <citation type="journal article" date="2018" name="Plant J.">
        <title>The Physcomitrella patens chromosome-scale assembly reveals moss genome structure and evolution.</title>
        <authorList>
            <person name="Lang D."/>
            <person name="Ullrich K.K."/>
            <person name="Murat F."/>
            <person name="Fuchs J."/>
            <person name="Jenkins J."/>
            <person name="Haas F.B."/>
            <person name="Piednoel M."/>
            <person name="Gundlach H."/>
            <person name="Van Bel M."/>
            <person name="Meyberg R."/>
            <person name="Vives C."/>
            <person name="Morata J."/>
            <person name="Symeonidi A."/>
            <person name="Hiss M."/>
            <person name="Muchero W."/>
            <person name="Kamisugi Y."/>
            <person name="Saleh O."/>
            <person name="Blanc G."/>
            <person name="Decker E.L."/>
            <person name="van Gessel N."/>
            <person name="Grimwood J."/>
            <person name="Hayes R.D."/>
            <person name="Graham S.W."/>
            <person name="Gunter L.E."/>
            <person name="McDaniel S.F."/>
            <person name="Hoernstein S.N.W."/>
            <person name="Larsson A."/>
            <person name="Li F.W."/>
            <person name="Perroud P.F."/>
            <person name="Phillips J."/>
            <person name="Ranjan P."/>
            <person name="Rokshar D.S."/>
            <person name="Rothfels C.J."/>
            <person name="Schneider L."/>
            <person name="Shu S."/>
            <person name="Stevenson D.W."/>
            <person name="Thummler F."/>
            <person name="Tillich M."/>
            <person name="Villarreal Aguilar J.C."/>
            <person name="Widiez T."/>
            <person name="Wong G.K."/>
            <person name="Wymore A."/>
            <person name="Zhang Y."/>
            <person name="Zimmer A.D."/>
            <person name="Quatrano R.S."/>
            <person name="Mayer K.F.X."/>
            <person name="Goodstein D."/>
            <person name="Casacuberta J.M."/>
            <person name="Vandepoele K."/>
            <person name="Reski R."/>
            <person name="Cuming A.C."/>
            <person name="Tuskan G.A."/>
            <person name="Maumus F."/>
            <person name="Salse J."/>
            <person name="Schmutz J."/>
            <person name="Rensing S.A."/>
        </authorList>
    </citation>
    <scope>NUCLEOTIDE SEQUENCE [LARGE SCALE GENOMIC DNA]</scope>
    <source>
        <strain evidence="4 5">cv. Gransden 2004</strain>
    </source>
</reference>
<dbReference type="InterPro" id="IPR017451">
    <property type="entry name" value="F-box-assoc_interact_dom"/>
</dbReference>
<dbReference type="EnsemblPlants" id="Pp3c19_15800V3.4">
    <property type="protein sequence ID" value="Pp3c19_15800V3.4"/>
    <property type="gene ID" value="Pp3c19_15800"/>
</dbReference>
<dbReference type="RefSeq" id="XP_024404024.1">
    <property type="nucleotide sequence ID" value="XM_024548256.2"/>
</dbReference>
<dbReference type="Gramene" id="Pp3c19_15800V3.3">
    <property type="protein sequence ID" value="Pp3c19_15800V3.3"/>
    <property type="gene ID" value="Pp3c19_15800"/>
</dbReference>
<evidence type="ECO:0000313" key="4">
    <source>
        <dbReference type="EnsemblPlants" id="Pp3c19_15800V3.1"/>
    </source>
</evidence>
<dbReference type="EnsemblPlants" id="Pp3c19_15800V3.1">
    <property type="protein sequence ID" value="Pp3c19_15800V3.1"/>
    <property type="gene ID" value="Pp3c19_15800"/>
</dbReference>
<dbReference type="PANTHER" id="PTHR31672">
    <property type="entry name" value="BNACNNG10540D PROTEIN"/>
    <property type="match status" value="1"/>
</dbReference>
<dbReference type="Gramene" id="Pp3c19_15800V3.4">
    <property type="protein sequence ID" value="Pp3c19_15800V3.4"/>
    <property type="gene ID" value="Pp3c19_15800"/>
</dbReference>
<dbReference type="EMBL" id="ABEU02000019">
    <property type="protein sequence ID" value="PNR34364.1"/>
    <property type="molecule type" value="Genomic_DNA"/>
</dbReference>
<feature type="compositionally biased region" description="Acidic residues" evidence="1">
    <location>
        <begin position="12"/>
        <end position="24"/>
    </location>
</feature>
<dbReference type="Gramene" id="Pp3c19_15800V3.6">
    <property type="protein sequence ID" value="Pp3c19_15800V3.6"/>
    <property type="gene ID" value="Pp3c19_15800"/>
</dbReference>
<reference evidence="3 5" key="1">
    <citation type="journal article" date="2008" name="Science">
        <title>The Physcomitrella genome reveals evolutionary insights into the conquest of land by plants.</title>
        <authorList>
            <person name="Rensing S."/>
            <person name="Lang D."/>
            <person name="Zimmer A."/>
            <person name="Terry A."/>
            <person name="Salamov A."/>
            <person name="Shapiro H."/>
            <person name="Nishiyama T."/>
            <person name="Perroud P.-F."/>
            <person name="Lindquist E."/>
            <person name="Kamisugi Y."/>
            <person name="Tanahashi T."/>
            <person name="Sakakibara K."/>
            <person name="Fujita T."/>
            <person name="Oishi K."/>
            <person name="Shin-I T."/>
            <person name="Kuroki Y."/>
            <person name="Toyoda A."/>
            <person name="Suzuki Y."/>
            <person name="Hashimoto A."/>
            <person name="Yamaguchi K."/>
            <person name="Sugano A."/>
            <person name="Kohara Y."/>
            <person name="Fujiyama A."/>
            <person name="Anterola A."/>
            <person name="Aoki S."/>
            <person name="Ashton N."/>
            <person name="Barbazuk W.B."/>
            <person name="Barker E."/>
            <person name="Bennetzen J."/>
            <person name="Bezanilla M."/>
            <person name="Blankenship R."/>
            <person name="Cho S.H."/>
            <person name="Dutcher S."/>
            <person name="Estelle M."/>
            <person name="Fawcett J.A."/>
            <person name="Gundlach H."/>
            <person name="Hanada K."/>
            <person name="Heyl A."/>
            <person name="Hicks K.A."/>
            <person name="Hugh J."/>
            <person name="Lohr M."/>
            <person name="Mayer K."/>
            <person name="Melkozernov A."/>
            <person name="Murata T."/>
            <person name="Nelson D."/>
            <person name="Pils B."/>
            <person name="Prigge M."/>
            <person name="Reiss B."/>
            <person name="Renner T."/>
            <person name="Rombauts S."/>
            <person name="Rushton P."/>
            <person name="Sanderfoot A."/>
            <person name="Schween G."/>
            <person name="Shiu S.-H."/>
            <person name="Stueber K."/>
            <person name="Theodoulou F.L."/>
            <person name="Tu H."/>
            <person name="Van de Peer Y."/>
            <person name="Verrier P.J."/>
            <person name="Waters E."/>
            <person name="Wood A."/>
            <person name="Yang L."/>
            <person name="Cove D."/>
            <person name="Cuming A."/>
            <person name="Hasebe M."/>
            <person name="Lucas S."/>
            <person name="Mishler D.B."/>
            <person name="Reski R."/>
            <person name="Grigoriev I."/>
            <person name="Quatrano R.S."/>
            <person name="Boore J.L."/>
        </authorList>
    </citation>
    <scope>NUCLEOTIDE SEQUENCE [LARGE SCALE GENOMIC DNA]</scope>
    <source>
        <strain evidence="4 5">cv. Gransden 2004</strain>
    </source>
</reference>
<dbReference type="RefSeq" id="XP_024404027.1">
    <property type="nucleotide sequence ID" value="XM_024548259.2"/>
</dbReference>
<sequence length="394" mass="45268">MELSITKLGSEQTEESPEKDEEGSESTMDPAIWGRLHGELVDRILLCLPIVNLYPLRCVSKSWDTTIKSTSFNRMYLEMESRGPPWFFMCSSFNCRDNTSAYDPVQNRWHNFPLTFLPAHMRFPLTAVKGLLLVRGGITNAGMLAICNPITRAWRELPPMIHKRLNSLVGVYEDKRTDSYKIVVAGGTCQGGEYECTTEVYDSLTNSWQVTGNVCKEFTVRITWWTSKTVFSDGALYCLTSGRPYSIIAYDLKTATWNEVAVPPPEFLSCSFLIQRRNRLFLVGGIGPERTCEHIYFWELKQVKGEKKQWVEVEKMPHEYFQVFFKDKASSDLKCAGHGDLVYFYKDSHTQVLLCDFSKTRTEWRWLPKCPLSMSFLKFSTRGLFLDPTLDVSS</sequence>
<reference evidence="4" key="3">
    <citation type="submission" date="2020-12" db="UniProtKB">
        <authorList>
            <consortium name="EnsemblPlants"/>
        </authorList>
    </citation>
    <scope>IDENTIFICATION</scope>
</reference>
<dbReference type="PaxDb" id="3218-PP1S20_111V6.1"/>
<organism evidence="3">
    <name type="scientific">Physcomitrium patens</name>
    <name type="common">Spreading-leaved earth moss</name>
    <name type="synonym">Physcomitrella patens</name>
    <dbReference type="NCBI Taxonomy" id="3218"/>
    <lineage>
        <taxon>Eukaryota</taxon>
        <taxon>Viridiplantae</taxon>
        <taxon>Streptophyta</taxon>
        <taxon>Embryophyta</taxon>
        <taxon>Bryophyta</taxon>
        <taxon>Bryophytina</taxon>
        <taxon>Bryopsida</taxon>
        <taxon>Funariidae</taxon>
        <taxon>Funariales</taxon>
        <taxon>Funariaceae</taxon>
        <taxon>Physcomitrium</taxon>
    </lineage>
</organism>
<evidence type="ECO:0000313" key="5">
    <source>
        <dbReference type="Proteomes" id="UP000006727"/>
    </source>
</evidence>